<protein>
    <submittedName>
        <fullName evidence="2">Uncharacterized protein</fullName>
    </submittedName>
</protein>
<evidence type="ECO:0000313" key="2">
    <source>
        <dbReference type="EMBL" id="HIX65901.1"/>
    </source>
</evidence>
<organism evidence="2 3">
    <name type="scientific">Candidatus Anaerotruncus excrementipullorum</name>
    <dbReference type="NCBI Taxonomy" id="2838465"/>
    <lineage>
        <taxon>Bacteria</taxon>
        <taxon>Bacillati</taxon>
        <taxon>Bacillota</taxon>
        <taxon>Clostridia</taxon>
        <taxon>Eubacteriales</taxon>
        <taxon>Oscillospiraceae</taxon>
        <taxon>Anaerotruncus</taxon>
    </lineage>
</organism>
<keyword evidence="1" id="KW-0472">Membrane</keyword>
<keyword evidence="1" id="KW-1133">Transmembrane helix</keyword>
<name>A0A9D1WRU1_9FIRM</name>
<feature type="transmembrane region" description="Helical" evidence="1">
    <location>
        <begin position="41"/>
        <end position="62"/>
    </location>
</feature>
<comment type="caution">
    <text evidence="2">The sequence shown here is derived from an EMBL/GenBank/DDBJ whole genome shotgun (WGS) entry which is preliminary data.</text>
</comment>
<dbReference type="EMBL" id="DXES01000145">
    <property type="protein sequence ID" value="HIX65901.1"/>
    <property type="molecule type" value="Genomic_DNA"/>
</dbReference>
<keyword evidence="1" id="KW-0812">Transmembrane</keyword>
<evidence type="ECO:0000256" key="1">
    <source>
        <dbReference type="SAM" id="Phobius"/>
    </source>
</evidence>
<sequence length="71" mass="7303">MFHTVAKFAKRAVSLLLTLGCALALGLPVFALPPTGDGSSTMLPIMGGLLGLSAVLIIVVIVSGKKKKGRR</sequence>
<accession>A0A9D1WRU1</accession>
<reference evidence="2" key="2">
    <citation type="submission" date="2021-04" db="EMBL/GenBank/DDBJ databases">
        <authorList>
            <person name="Gilroy R."/>
        </authorList>
    </citation>
    <scope>NUCLEOTIDE SEQUENCE</scope>
    <source>
        <strain evidence="2">CHK188-5543</strain>
    </source>
</reference>
<dbReference type="AlphaFoldDB" id="A0A9D1WRU1"/>
<proteinExistence type="predicted"/>
<reference evidence="2" key="1">
    <citation type="journal article" date="2021" name="PeerJ">
        <title>Extensive microbial diversity within the chicken gut microbiome revealed by metagenomics and culture.</title>
        <authorList>
            <person name="Gilroy R."/>
            <person name="Ravi A."/>
            <person name="Getino M."/>
            <person name="Pursley I."/>
            <person name="Horton D.L."/>
            <person name="Alikhan N.F."/>
            <person name="Baker D."/>
            <person name="Gharbi K."/>
            <person name="Hall N."/>
            <person name="Watson M."/>
            <person name="Adriaenssens E.M."/>
            <person name="Foster-Nyarko E."/>
            <person name="Jarju S."/>
            <person name="Secka A."/>
            <person name="Antonio M."/>
            <person name="Oren A."/>
            <person name="Chaudhuri R.R."/>
            <person name="La Ragione R."/>
            <person name="Hildebrand F."/>
            <person name="Pallen M.J."/>
        </authorList>
    </citation>
    <scope>NUCLEOTIDE SEQUENCE</scope>
    <source>
        <strain evidence="2">CHK188-5543</strain>
    </source>
</reference>
<gene>
    <name evidence="2" type="ORF">H9736_06580</name>
</gene>
<dbReference type="Proteomes" id="UP000886800">
    <property type="component" value="Unassembled WGS sequence"/>
</dbReference>
<evidence type="ECO:0000313" key="3">
    <source>
        <dbReference type="Proteomes" id="UP000886800"/>
    </source>
</evidence>